<dbReference type="GO" id="GO:0050661">
    <property type="term" value="F:NADP binding"/>
    <property type="evidence" value="ECO:0007669"/>
    <property type="project" value="InterPro"/>
</dbReference>
<evidence type="ECO:0000256" key="3">
    <source>
        <dbReference type="ARBA" id="ARBA00004910"/>
    </source>
</evidence>
<comment type="cofactor">
    <cofactor evidence="13 16">
        <name>Zn(2+)</name>
        <dbReference type="ChEBI" id="CHEBI:29105"/>
    </cofactor>
    <text evidence="13 16">Binds 1 zinc ion.</text>
</comment>
<feature type="binding site" evidence="15">
    <location>
        <position position="200"/>
    </location>
    <ligand>
        <name>NADP(+)</name>
        <dbReference type="ChEBI" id="CHEBI:58349"/>
    </ligand>
</feature>
<dbReference type="InterPro" id="IPR002734">
    <property type="entry name" value="RibDG_C"/>
</dbReference>
<dbReference type="EC" id="3.5.4.26" evidence="13"/>
<dbReference type="EMBL" id="CP025682">
    <property type="protein sequence ID" value="AUN94674.1"/>
    <property type="molecule type" value="Genomic_DNA"/>
</dbReference>
<feature type="binding site" evidence="15">
    <location>
        <position position="211"/>
    </location>
    <ligand>
        <name>substrate</name>
    </ligand>
</feature>
<dbReference type="InterPro" id="IPR016192">
    <property type="entry name" value="APOBEC/CMP_deaminase_Zn-bd"/>
</dbReference>
<dbReference type="PANTHER" id="PTHR38011">
    <property type="entry name" value="DIHYDROFOLATE REDUCTASE FAMILY PROTEIN (AFU_ORTHOLOGUE AFUA_8G06820)"/>
    <property type="match status" value="1"/>
</dbReference>
<dbReference type="Gene3D" id="3.40.430.10">
    <property type="entry name" value="Dihydrofolate Reductase, subunit A"/>
    <property type="match status" value="1"/>
</dbReference>
<sequence length="365" mass="38837">MTFSTIDHAMMARALQLAARGLETTTPNPRVGSVVVRDGRIVGEGWHERAGSPHAEAAALAAASEAARGATVYITLEPCAHYGHTPPCAEALVRAGVARVVAAMRDPNPKVSGRGFALLDEHGIGWDCGLLEGEARELNIGYISRMTRGRPWLRLKAASTLDGKTALGNGVSQWITGAAARRDGHRWRARACAVLTGYGTVRADDPQLTVRDVPCSRQPLRVVVDGRLETPLNARILEGGNVLIASAVDDAARHAEYAARGAEIVVLPNDAGKVDLPALLHELAARGINEVHAEAGFKLNGSLLREGCVDELLLYMAPMLVGDAAQGIFNLAAMTGLDQALRPTLHDVRRIGDDIRIIGRLSPLP</sequence>
<dbReference type="InterPro" id="IPR050765">
    <property type="entry name" value="Riboflavin_Biosynth_HTPR"/>
</dbReference>
<organism evidence="18 19">
    <name type="scientific">Pseudazoarcus pumilus</name>
    <dbReference type="NCBI Taxonomy" id="2067960"/>
    <lineage>
        <taxon>Bacteria</taxon>
        <taxon>Pseudomonadati</taxon>
        <taxon>Pseudomonadota</taxon>
        <taxon>Betaproteobacteria</taxon>
        <taxon>Rhodocyclales</taxon>
        <taxon>Zoogloeaceae</taxon>
        <taxon>Pseudazoarcus</taxon>
    </lineage>
</organism>
<dbReference type="GO" id="GO:0008703">
    <property type="term" value="F:5-amino-6-(5-phosphoribosylamino)uracil reductase activity"/>
    <property type="evidence" value="ECO:0007669"/>
    <property type="project" value="UniProtKB-EC"/>
</dbReference>
<feature type="binding site" evidence="15">
    <location>
        <position position="172"/>
    </location>
    <ligand>
        <name>substrate</name>
    </ligand>
</feature>
<evidence type="ECO:0000313" key="18">
    <source>
        <dbReference type="EMBL" id="AUN94674.1"/>
    </source>
</evidence>
<dbReference type="Pfam" id="PF00383">
    <property type="entry name" value="dCMP_cyt_deam_1"/>
    <property type="match status" value="1"/>
</dbReference>
<comment type="pathway">
    <text evidence="3 13">Cofactor biosynthesis; riboflavin biosynthesis; 5-amino-6-(D-ribitylamino)uracil from GTP: step 3/4.</text>
</comment>
<dbReference type="InterPro" id="IPR011549">
    <property type="entry name" value="RibD_C"/>
</dbReference>
<evidence type="ECO:0000256" key="11">
    <source>
        <dbReference type="ARBA" id="ARBA00023002"/>
    </source>
</evidence>
<dbReference type="SUPFAM" id="SSF53927">
    <property type="entry name" value="Cytidine deaminase-like"/>
    <property type="match status" value="1"/>
</dbReference>
<evidence type="ECO:0000256" key="15">
    <source>
        <dbReference type="PIRSR" id="PIRSR006769-2"/>
    </source>
</evidence>
<dbReference type="UniPathway" id="UPA00275">
    <property type="reaction ID" value="UER00401"/>
</dbReference>
<comment type="similarity">
    <text evidence="5 13">In the C-terminal section; belongs to the HTP reductase family.</text>
</comment>
<evidence type="ECO:0000256" key="14">
    <source>
        <dbReference type="PIRSR" id="PIRSR006769-1"/>
    </source>
</evidence>
<comment type="similarity">
    <text evidence="4 13">In the N-terminal section; belongs to the cytidine and deoxycytidylate deaminase family.</text>
</comment>
<keyword evidence="7 13" id="KW-0479">Metal-binding</keyword>
<dbReference type="GO" id="GO:0008270">
    <property type="term" value="F:zinc ion binding"/>
    <property type="evidence" value="ECO:0007669"/>
    <property type="project" value="InterPro"/>
</dbReference>
<dbReference type="PROSITE" id="PS51747">
    <property type="entry name" value="CYT_DCMP_DEAMINASES_2"/>
    <property type="match status" value="1"/>
</dbReference>
<dbReference type="InterPro" id="IPR016193">
    <property type="entry name" value="Cytidine_deaminase-like"/>
</dbReference>
<feature type="binding site" evidence="15">
    <location>
        <position position="174"/>
    </location>
    <ligand>
        <name>NADP(+)</name>
        <dbReference type="ChEBI" id="CHEBI:58349"/>
    </ligand>
</feature>
<feature type="binding site" evidence="15">
    <location>
        <begin position="296"/>
        <end position="302"/>
    </location>
    <ligand>
        <name>NADP(+)</name>
        <dbReference type="ChEBI" id="CHEBI:58349"/>
    </ligand>
</feature>
<dbReference type="NCBIfam" id="TIGR00227">
    <property type="entry name" value="ribD_Cterm"/>
    <property type="match status" value="1"/>
</dbReference>
<dbReference type="PROSITE" id="PS00903">
    <property type="entry name" value="CYT_DCMP_DEAMINASES_1"/>
    <property type="match status" value="1"/>
</dbReference>
<dbReference type="PIRSF" id="PIRSF006769">
    <property type="entry name" value="RibD"/>
    <property type="match status" value="1"/>
</dbReference>
<proteinExistence type="inferred from homology"/>
<dbReference type="InterPro" id="IPR024072">
    <property type="entry name" value="DHFR-like_dom_sf"/>
</dbReference>
<evidence type="ECO:0000256" key="13">
    <source>
        <dbReference type="PIRNR" id="PIRNR006769"/>
    </source>
</evidence>
<feature type="binding site" evidence="15">
    <location>
        <position position="158"/>
    </location>
    <ligand>
        <name>NADP(+)</name>
        <dbReference type="ChEBI" id="CHEBI:58349"/>
    </ligand>
</feature>
<name>A0A2I6S5Z6_9RHOO</name>
<gene>
    <name evidence="18" type="primary">ribD</name>
    <name evidence="18" type="ORF">C0099_06820</name>
</gene>
<evidence type="ECO:0000256" key="7">
    <source>
        <dbReference type="ARBA" id="ARBA00022723"/>
    </source>
</evidence>
<feature type="binding site" evidence="15">
    <location>
        <position position="208"/>
    </location>
    <ligand>
        <name>substrate</name>
    </ligand>
</feature>
<keyword evidence="11 13" id="KW-0560">Oxidoreductase</keyword>
<dbReference type="Pfam" id="PF01872">
    <property type="entry name" value="RibD_C"/>
    <property type="match status" value="1"/>
</dbReference>
<evidence type="ECO:0000256" key="2">
    <source>
        <dbReference type="ARBA" id="ARBA00004882"/>
    </source>
</evidence>
<accession>A0A2I6S5Z6</accession>
<dbReference type="SUPFAM" id="SSF53597">
    <property type="entry name" value="Dihydrofolate reductase-like"/>
    <property type="match status" value="1"/>
</dbReference>
<comment type="catalytic activity">
    <reaction evidence="13">
        <text>2,5-diamino-6-hydroxy-4-(5-phosphoribosylamino)-pyrimidine + H2O + H(+) = 5-amino-6-(5-phospho-D-ribosylamino)uracil + NH4(+)</text>
        <dbReference type="Rhea" id="RHEA:21868"/>
        <dbReference type="ChEBI" id="CHEBI:15377"/>
        <dbReference type="ChEBI" id="CHEBI:15378"/>
        <dbReference type="ChEBI" id="CHEBI:28938"/>
        <dbReference type="ChEBI" id="CHEBI:58453"/>
        <dbReference type="ChEBI" id="CHEBI:58614"/>
        <dbReference type="EC" id="3.5.4.26"/>
    </reaction>
</comment>
<feature type="binding site" evidence="15">
    <location>
        <position position="188"/>
    </location>
    <ligand>
        <name>substrate</name>
    </ligand>
</feature>
<evidence type="ECO:0000256" key="8">
    <source>
        <dbReference type="ARBA" id="ARBA00022801"/>
    </source>
</evidence>
<evidence type="ECO:0000256" key="9">
    <source>
        <dbReference type="ARBA" id="ARBA00022833"/>
    </source>
</evidence>
<keyword evidence="19" id="KW-1185">Reference proteome</keyword>
<dbReference type="RefSeq" id="WP_102246741.1">
    <property type="nucleotide sequence ID" value="NZ_CP025682.1"/>
</dbReference>
<dbReference type="InterPro" id="IPR002125">
    <property type="entry name" value="CMP_dCMP_dom"/>
</dbReference>
<evidence type="ECO:0000256" key="12">
    <source>
        <dbReference type="ARBA" id="ARBA00023268"/>
    </source>
</evidence>
<comment type="catalytic activity">
    <reaction evidence="13">
        <text>5-amino-6-(5-phospho-D-ribitylamino)uracil + NADP(+) = 5-amino-6-(5-phospho-D-ribosylamino)uracil + NADPH + H(+)</text>
        <dbReference type="Rhea" id="RHEA:17845"/>
        <dbReference type="ChEBI" id="CHEBI:15378"/>
        <dbReference type="ChEBI" id="CHEBI:57783"/>
        <dbReference type="ChEBI" id="CHEBI:58349"/>
        <dbReference type="ChEBI" id="CHEBI:58421"/>
        <dbReference type="ChEBI" id="CHEBI:58453"/>
        <dbReference type="EC" id="1.1.1.193"/>
    </reaction>
</comment>
<keyword evidence="6 13" id="KW-0686">Riboflavin biosynthesis</keyword>
<keyword evidence="10 13" id="KW-0521">NADP</keyword>
<dbReference type="GO" id="GO:0009231">
    <property type="term" value="P:riboflavin biosynthetic process"/>
    <property type="evidence" value="ECO:0007669"/>
    <property type="project" value="UniProtKB-UniPathway"/>
</dbReference>
<dbReference type="AlphaFoldDB" id="A0A2I6S5Z6"/>
<dbReference type="CDD" id="cd01284">
    <property type="entry name" value="Riboflavin_deaminase-reductase"/>
    <property type="match status" value="1"/>
</dbReference>
<dbReference type="OrthoDB" id="9800865at2"/>
<dbReference type="FunFam" id="3.40.140.10:FF:000025">
    <property type="entry name" value="Riboflavin biosynthesis protein RibD"/>
    <property type="match status" value="1"/>
</dbReference>
<evidence type="ECO:0000256" key="4">
    <source>
        <dbReference type="ARBA" id="ARBA00005259"/>
    </source>
</evidence>
<dbReference type="PANTHER" id="PTHR38011:SF7">
    <property type="entry name" value="2,5-DIAMINO-6-RIBOSYLAMINO-4(3H)-PYRIMIDINONE 5'-PHOSPHATE REDUCTASE"/>
    <property type="match status" value="1"/>
</dbReference>
<evidence type="ECO:0000313" key="19">
    <source>
        <dbReference type="Proteomes" id="UP000242205"/>
    </source>
</evidence>
<feature type="binding site" evidence="15">
    <location>
        <position position="204"/>
    </location>
    <ligand>
        <name>NADP(+)</name>
        <dbReference type="ChEBI" id="CHEBI:58349"/>
    </ligand>
</feature>
<evidence type="ECO:0000256" key="16">
    <source>
        <dbReference type="PIRSR" id="PIRSR006769-3"/>
    </source>
</evidence>
<evidence type="ECO:0000256" key="5">
    <source>
        <dbReference type="ARBA" id="ARBA00007417"/>
    </source>
</evidence>
<feature type="binding site" evidence="16">
    <location>
        <position position="88"/>
    </location>
    <ligand>
        <name>Zn(2+)</name>
        <dbReference type="ChEBI" id="CHEBI:29105"/>
        <note>catalytic</note>
    </ligand>
</feature>
<dbReference type="Proteomes" id="UP000242205">
    <property type="component" value="Chromosome"/>
</dbReference>
<feature type="binding site" evidence="16">
    <location>
        <position position="54"/>
    </location>
    <ligand>
        <name>Zn(2+)</name>
        <dbReference type="ChEBI" id="CHEBI:29105"/>
        <note>catalytic</note>
    </ligand>
</feature>
<dbReference type="Gene3D" id="3.40.140.10">
    <property type="entry name" value="Cytidine Deaminase, domain 2"/>
    <property type="match status" value="1"/>
</dbReference>
<comment type="pathway">
    <text evidence="2 13">Cofactor biosynthesis; riboflavin biosynthesis; 5-amino-6-(D-ribitylamino)uracil from GTP: step 2/4.</text>
</comment>
<protein>
    <recommendedName>
        <fullName evidence="13">Riboflavin biosynthesis protein RibD</fullName>
    </recommendedName>
    <domain>
        <recommendedName>
            <fullName evidence="13">Diaminohydroxyphosphoribosylaminopyrimidine deaminase</fullName>
            <shortName evidence="13">DRAP deaminase</shortName>
            <ecNumber evidence="13">3.5.4.26</ecNumber>
        </recommendedName>
        <alternativeName>
            <fullName evidence="13">Riboflavin-specific deaminase</fullName>
        </alternativeName>
    </domain>
    <domain>
        <recommendedName>
            <fullName evidence="13">5-amino-6-(5-phosphoribosylamino)uracil reductase</fullName>
            <ecNumber evidence="13">1.1.1.193</ecNumber>
        </recommendedName>
        <alternativeName>
            <fullName evidence="13">HTP reductase</fullName>
        </alternativeName>
    </domain>
</protein>
<keyword evidence="12" id="KW-0511">Multifunctional enzyme</keyword>
<comment type="function">
    <text evidence="1 13">Converts 2,5-diamino-6-(ribosylamino)-4(3h)-pyrimidinone 5'-phosphate into 5-amino-6-(ribosylamino)-2,4(1h,3h)-pyrimidinedione 5'-phosphate.</text>
</comment>
<evidence type="ECO:0000256" key="6">
    <source>
        <dbReference type="ARBA" id="ARBA00022619"/>
    </source>
</evidence>
<feature type="binding site" evidence="16">
    <location>
        <position position="79"/>
    </location>
    <ligand>
        <name>Zn(2+)</name>
        <dbReference type="ChEBI" id="CHEBI:29105"/>
        <note>catalytic</note>
    </ligand>
</feature>
<reference evidence="18 19" key="1">
    <citation type="submission" date="2018-01" db="EMBL/GenBank/DDBJ databases">
        <authorList>
            <person name="Fu G.-Y."/>
        </authorList>
    </citation>
    <scope>NUCLEOTIDE SEQUENCE [LARGE SCALE GENOMIC DNA]</scope>
    <source>
        <strain evidence="18 19">SY39</strain>
    </source>
</reference>
<dbReference type="InterPro" id="IPR004794">
    <property type="entry name" value="Eubact_RibD"/>
</dbReference>
<dbReference type="GO" id="GO:0008835">
    <property type="term" value="F:diaminohydroxyphosphoribosylaminopyrimidine deaminase activity"/>
    <property type="evidence" value="ECO:0007669"/>
    <property type="project" value="UniProtKB-EC"/>
</dbReference>
<dbReference type="EC" id="1.1.1.193" evidence="13"/>
<dbReference type="NCBIfam" id="TIGR00326">
    <property type="entry name" value="eubact_ribD"/>
    <property type="match status" value="1"/>
</dbReference>
<feature type="active site" description="Proton donor" evidence="14">
    <location>
        <position position="56"/>
    </location>
</feature>
<evidence type="ECO:0000256" key="1">
    <source>
        <dbReference type="ARBA" id="ARBA00002151"/>
    </source>
</evidence>
<dbReference type="KEGG" id="atw:C0099_06820"/>
<keyword evidence="9 13" id="KW-0862">Zinc</keyword>
<keyword evidence="8 13" id="KW-0378">Hydrolase</keyword>
<evidence type="ECO:0000256" key="10">
    <source>
        <dbReference type="ARBA" id="ARBA00022857"/>
    </source>
</evidence>
<feature type="binding site" evidence="15">
    <location>
        <position position="294"/>
    </location>
    <ligand>
        <name>substrate</name>
    </ligand>
</feature>
<evidence type="ECO:0000259" key="17">
    <source>
        <dbReference type="PROSITE" id="PS51747"/>
    </source>
</evidence>
<feature type="domain" description="CMP/dCMP-type deaminase" evidence="17">
    <location>
        <begin position="5"/>
        <end position="127"/>
    </location>
</feature>